<dbReference type="InterPro" id="IPR013078">
    <property type="entry name" value="His_Pase_superF_clade-1"/>
</dbReference>
<dbReference type="SUPFAM" id="SSF53254">
    <property type="entry name" value="Phosphoglycerate mutase-like"/>
    <property type="match status" value="1"/>
</dbReference>
<evidence type="ECO:0000313" key="4">
    <source>
        <dbReference type="Proteomes" id="UP000290475"/>
    </source>
</evidence>
<evidence type="ECO:0000256" key="1">
    <source>
        <dbReference type="PIRSR" id="PIRSR613078-1"/>
    </source>
</evidence>
<proteinExistence type="predicted"/>
<dbReference type="EMBL" id="MSSM01000011">
    <property type="protein sequence ID" value="RXT26871.1"/>
    <property type="molecule type" value="Genomic_DNA"/>
</dbReference>
<reference evidence="3 4" key="1">
    <citation type="submission" date="2017-01" db="EMBL/GenBank/DDBJ databases">
        <title>Lactobacillus chiayiensis sp. nov., a lactic acid bacterium isolated from compost.</title>
        <authorList>
            <person name="Huang C.-H."/>
        </authorList>
    </citation>
    <scope>NUCLEOTIDE SEQUENCE [LARGE SCALE GENOMIC DNA]</scope>
    <source>
        <strain evidence="4">chh01</strain>
    </source>
</reference>
<dbReference type="Pfam" id="PF00300">
    <property type="entry name" value="His_Phos_1"/>
    <property type="match status" value="1"/>
</dbReference>
<dbReference type="RefSeq" id="WP_129301588.1">
    <property type="nucleotide sequence ID" value="NZ_CP187176.1"/>
</dbReference>
<feature type="active site" description="Tele-phosphohistidine intermediate" evidence="1">
    <location>
        <position position="9"/>
    </location>
</feature>
<protein>
    <submittedName>
        <fullName evidence="3">Phosphoglycerate mutase</fullName>
    </submittedName>
</protein>
<dbReference type="SMART" id="SM00855">
    <property type="entry name" value="PGAM"/>
    <property type="match status" value="1"/>
</dbReference>
<dbReference type="GO" id="GO:0005737">
    <property type="term" value="C:cytoplasm"/>
    <property type="evidence" value="ECO:0007669"/>
    <property type="project" value="TreeGrafter"/>
</dbReference>
<dbReference type="Gene3D" id="3.40.50.1240">
    <property type="entry name" value="Phosphoglycerate mutase-like"/>
    <property type="match status" value="1"/>
</dbReference>
<sequence length="212" mass="23617">MTKFYFVRHGQTETNLARRFNGGRTDTPLTPSGRAGAIAVGRFFETTGFAGIYASPMPRAQTTAKLIVAQSKVTQPAIITEEDLREVDLGQWDGRPLAKVQDDPQIENYYHNLLAFDYKSIGAESFEHALTRGRRVITRIYDQHPDGKVLVVAHGLLGMLLLSTYLGADLNSARDEMTMPPNNSISEIDTDDGEEFTRGTLWAFVPDDIHNK</sequence>
<comment type="caution">
    <text evidence="3">The sequence shown here is derived from an EMBL/GenBank/DDBJ whole genome shotgun (WGS) entry which is preliminary data.</text>
</comment>
<feature type="binding site" evidence="2">
    <location>
        <position position="59"/>
    </location>
    <ligand>
        <name>substrate</name>
    </ligand>
</feature>
<accession>A0A4Q1U6H0</accession>
<gene>
    <name evidence="3" type="ORF">BVJ53_05840</name>
</gene>
<dbReference type="PANTHER" id="PTHR48100">
    <property type="entry name" value="BROAD-SPECIFICITY PHOSPHATASE YOR283W-RELATED"/>
    <property type="match status" value="1"/>
</dbReference>
<dbReference type="CDD" id="cd07067">
    <property type="entry name" value="HP_PGM_like"/>
    <property type="match status" value="1"/>
</dbReference>
<evidence type="ECO:0000256" key="2">
    <source>
        <dbReference type="PIRSR" id="PIRSR613078-2"/>
    </source>
</evidence>
<dbReference type="PANTHER" id="PTHR48100:SF1">
    <property type="entry name" value="HISTIDINE PHOSPHATASE FAMILY PROTEIN-RELATED"/>
    <property type="match status" value="1"/>
</dbReference>
<organism evidence="3 4">
    <name type="scientific">Lacticaseibacillus chiayiensis</name>
    <dbReference type="NCBI Taxonomy" id="2100821"/>
    <lineage>
        <taxon>Bacteria</taxon>
        <taxon>Bacillati</taxon>
        <taxon>Bacillota</taxon>
        <taxon>Bacilli</taxon>
        <taxon>Lactobacillales</taxon>
        <taxon>Lactobacillaceae</taxon>
        <taxon>Lacticaseibacillus</taxon>
    </lineage>
</organism>
<feature type="active site" description="Proton donor/acceptor" evidence="1">
    <location>
        <position position="86"/>
    </location>
</feature>
<dbReference type="Proteomes" id="UP000290475">
    <property type="component" value="Unassembled WGS sequence"/>
</dbReference>
<evidence type="ECO:0000313" key="3">
    <source>
        <dbReference type="EMBL" id="RXT26871.1"/>
    </source>
</evidence>
<dbReference type="GO" id="GO:0016791">
    <property type="term" value="F:phosphatase activity"/>
    <property type="evidence" value="ECO:0007669"/>
    <property type="project" value="TreeGrafter"/>
</dbReference>
<dbReference type="InterPro" id="IPR029033">
    <property type="entry name" value="His_PPase_superfam"/>
</dbReference>
<dbReference type="OrthoDB" id="9782128at2"/>
<name>A0A4Q1U6H0_9LACO</name>
<dbReference type="InterPro" id="IPR050275">
    <property type="entry name" value="PGM_Phosphatase"/>
</dbReference>
<dbReference type="AlphaFoldDB" id="A0A4Q1U6H0"/>
<feature type="binding site" evidence="2">
    <location>
        <begin position="8"/>
        <end position="15"/>
    </location>
    <ligand>
        <name>substrate</name>
    </ligand>
</feature>